<feature type="region of interest" description="Disordered" evidence="2">
    <location>
        <begin position="76"/>
        <end position="96"/>
    </location>
</feature>
<keyword evidence="1" id="KW-0064">Aspartyl protease</keyword>
<dbReference type="GO" id="GO:0004190">
    <property type="term" value="F:aspartic-type endopeptidase activity"/>
    <property type="evidence" value="ECO:0007669"/>
    <property type="project" value="UniProtKB-KW"/>
</dbReference>
<dbReference type="InterPro" id="IPR013103">
    <property type="entry name" value="RVT_2"/>
</dbReference>
<organism evidence="7">
    <name type="scientific">Tanacetum cinerariifolium</name>
    <name type="common">Dalmatian daisy</name>
    <name type="synonym">Chrysanthemum cinerariifolium</name>
    <dbReference type="NCBI Taxonomy" id="118510"/>
    <lineage>
        <taxon>Eukaryota</taxon>
        <taxon>Viridiplantae</taxon>
        <taxon>Streptophyta</taxon>
        <taxon>Embryophyta</taxon>
        <taxon>Tracheophyta</taxon>
        <taxon>Spermatophyta</taxon>
        <taxon>Magnoliopsida</taxon>
        <taxon>eudicotyledons</taxon>
        <taxon>Gunneridae</taxon>
        <taxon>Pentapetalae</taxon>
        <taxon>asterids</taxon>
        <taxon>campanulids</taxon>
        <taxon>Asterales</taxon>
        <taxon>Asteraceae</taxon>
        <taxon>Asteroideae</taxon>
        <taxon>Anthemideae</taxon>
        <taxon>Anthemidinae</taxon>
        <taxon>Tanacetum</taxon>
    </lineage>
</organism>
<feature type="region of interest" description="Disordered" evidence="2">
    <location>
        <begin position="234"/>
        <end position="254"/>
    </location>
</feature>
<dbReference type="Pfam" id="PF03732">
    <property type="entry name" value="Retrotrans_gag"/>
    <property type="match status" value="1"/>
</dbReference>
<evidence type="ECO:0000256" key="3">
    <source>
        <dbReference type="SAM" id="SignalP"/>
    </source>
</evidence>
<dbReference type="InterPro" id="IPR043502">
    <property type="entry name" value="DNA/RNA_pol_sf"/>
</dbReference>
<feature type="signal peptide" evidence="3">
    <location>
        <begin position="1"/>
        <end position="24"/>
    </location>
</feature>
<proteinExistence type="predicted"/>
<feature type="compositionally biased region" description="Polar residues" evidence="2">
    <location>
        <begin position="559"/>
        <end position="570"/>
    </location>
</feature>
<feature type="domain" description="Reverse transcriptase Ty1/copia-type" evidence="5">
    <location>
        <begin position="282"/>
        <end position="392"/>
    </location>
</feature>
<dbReference type="PANTHER" id="PTHR47592">
    <property type="entry name" value="PBF68 PROTEIN"/>
    <property type="match status" value="1"/>
</dbReference>
<feature type="compositionally biased region" description="Basic and acidic residues" evidence="2">
    <location>
        <begin position="245"/>
        <end position="254"/>
    </location>
</feature>
<dbReference type="InterPro" id="IPR043128">
    <property type="entry name" value="Rev_trsase/Diguanyl_cyclase"/>
</dbReference>
<dbReference type="Pfam" id="PF22936">
    <property type="entry name" value="Pol_BBD"/>
    <property type="match status" value="1"/>
</dbReference>
<gene>
    <name evidence="7" type="ORF">Tci_003515</name>
</gene>
<feature type="domain" description="Retrovirus-related Pol polyprotein from transposon TNT 1-94-like beta-barrel" evidence="6">
    <location>
        <begin position="107"/>
        <end position="174"/>
    </location>
</feature>
<keyword evidence="1" id="KW-0378">Hydrolase</keyword>
<dbReference type="Pfam" id="PF07727">
    <property type="entry name" value="RVT_2"/>
    <property type="match status" value="1"/>
</dbReference>
<dbReference type="PANTHER" id="PTHR47592:SF29">
    <property type="entry name" value="ZINC FINGER, CCHC-TYPE"/>
    <property type="match status" value="1"/>
</dbReference>
<sequence length="1097" mass="126268">MHFLLMTLKVVYVLTTLMPNLVEDATVEAIRIRAKWENDDYICRGHILNDMSDSLFDVYMNVNSAKELWDSIESKDCRSGQKNNTKAGGSGKGSKEQSYDQVDAIAWWIDSNATTHVCKDCCWFKTFEPIEDGSVLYMGDEHFDPVHHKGSVALEFSSGKTATLFNVLYVPKLPSYIPQQNGVAEKKNRALKEMVNSMLSYTESRDTIFDENRFSSIPRPKDIIPNVQESLRDDHFDDVPSEIPEPQKEEDPRNYNEAMQSWDAAFWKKVIDDEIGSVIENNTWILSDLPPGCKWIFKRKTKVDGTIDKFKARLVIQGFRQKERIDYFDTYAPVARITTIRLLLALDVIHNLVIHKMDVKTAFLNGDLDEDVYMKQPEKFVMPGNEHKVFLLGGDAISWDSKKQICITSSTMESEFIALAAAGDARVWFDDLPHESIDSYNDLRKAFLENSLQQKKCIKDPVEIHNIKQRDGECTEEFMRRYKIEYKDVKGAPKCMKISRFMHGITNPELIKRLHDNIPKSVDEMMRVTTTFLRGEVVASNRKQKKSFPSWKQQEARQKQNFQKGSFRNQQRTERRQDKFTFLTKTPKEILALDKEKFKPPPPMTTPIEKRNASKFYEFNGKVGHTIDECMCLKWQTDEMLKARKLTGDTAAYGRLSQRRKDLDCNPPKISEQTIAIGSTLTEEGWKELCGLLRCNLDIFAWKLADMTRVPRHIAEHRLNICEGCPLIMQKKRGQAPERNKAICTFLGYKVDADGLRVCPNKVEAVLNLPSPKCLKDVQKLNGMLASLNRFLSKSAEKSLPFFKTLKKCMKKSDFQWTAKAEMAFKQMKRLIAELPMLTTPRKKEELIMYLATVKKAINFITECLEDDTLDTPIEDPKELPDPWVLFMDESSCIDGFRAGLIITNRNSPMPSEELKEKSIDEKEILAVVEEEGHTWMTLIYKYLKEEILPKEKRKARVIRRKAGRSQKGQVSNSGNGLFYQMDRSKTCGNYNGSPVIPVEIRMPTMRTKEVDMFTNDEALEVNLDLLENKREHAAIQEAKSKAKMEKYYNTRVHSIIFRLGNLVYRSNEASWAEDGRKLGPKWEGPYEITEALAKGA</sequence>
<evidence type="ECO:0000313" key="7">
    <source>
        <dbReference type="EMBL" id="GEU31537.1"/>
    </source>
</evidence>
<evidence type="ECO:0000256" key="2">
    <source>
        <dbReference type="SAM" id="MobiDB-lite"/>
    </source>
</evidence>
<protein>
    <submittedName>
        <fullName evidence="7">Zinc finger, CCHC-type</fullName>
    </submittedName>
</protein>
<evidence type="ECO:0000259" key="4">
    <source>
        <dbReference type="Pfam" id="PF03732"/>
    </source>
</evidence>
<evidence type="ECO:0000259" key="6">
    <source>
        <dbReference type="Pfam" id="PF22936"/>
    </source>
</evidence>
<keyword evidence="1" id="KW-0645">Protease</keyword>
<evidence type="ECO:0000256" key="1">
    <source>
        <dbReference type="ARBA" id="ARBA00022750"/>
    </source>
</evidence>
<feature type="chain" id="PRO_5027005651" evidence="3">
    <location>
        <begin position="25"/>
        <end position="1097"/>
    </location>
</feature>
<keyword evidence="3" id="KW-0732">Signal</keyword>
<reference evidence="7" key="1">
    <citation type="journal article" date="2019" name="Sci. Rep.">
        <title>Draft genome of Tanacetum cinerariifolium, the natural source of mosquito coil.</title>
        <authorList>
            <person name="Yamashiro T."/>
            <person name="Shiraishi A."/>
            <person name="Satake H."/>
            <person name="Nakayama K."/>
        </authorList>
    </citation>
    <scope>NUCLEOTIDE SEQUENCE</scope>
</reference>
<dbReference type="Gene3D" id="3.30.70.270">
    <property type="match status" value="1"/>
</dbReference>
<feature type="domain" description="Retrotransposon gag" evidence="4">
    <location>
        <begin position="416"/>
        <end position="506"/>
    </location>
</feature>
<dbReference type="SUPFAM" id="SSF56672">
    <property type="entry name" value="DNA/RNA polymerases"/>
    <property type="match status" value="1"/>
</dbReference>
<evidence type="ECO:0000259" key="5">
    <source>
        <dbReference type="Pfam" id="PF07727"/>
    </source>
</evidence>
<dbReference type="EMBL" id="BKCJ010000261">
    <property type="protein sequence ID" value="GEU31537.1"/>
    <property type="molecule type" value="Genomic_DNA"/>
</dbReference>
<comment type="caution">
    <text evidence="7">The sequence shown here is derived from an EMBL/GenBank/DDBJ whole genome shotgun (WGS) entry which is preliminary data.</text>
</comment>
<dbReference type="Pfam" id="PF14223">
    <property type="entry name" value="Retrotran_gag_2"/>
    <property type="match status" value="1"/>
</dbReference>
<accession>A0A6L2J4V1</accession>
<dbReference type="AlphaFoldDB" id="A0A6L2J4V1"/>
<dbReference type="InterPro" id="IPR005162">
    <property type="entry name" value="Retrotrans_gag_dom"/>
</dbReference>
<name>A0A6L2J4V1_TANCI</name>
<dbReference type="InterPro" id="IPR054722">
    <property type="entry name" value="PolX-like_BBD"/>
</dbReference>
<feature type="region of interest" description="Disordered" evidence="2">
    <location>
        <begin position="543"/>
        <end position="577"/>
    </location>
</feature>